<dbReference type="PANTHER" id="PTHR10938:SF0">
    <property type="entry name" value="TRANSLATION INITIATION FACTOR IF-3, MITOCHONDRIAL"/>
    <property type="match status" value="1"/>
</dbReference>
<evidence type="ECO:0000256" key="3">
    <source>
        <dbReference type="ARBA" id="ARBA00022917"/>
    </source>
</evidence>
<dbReference type="InterPro" id="IPR036788">
    <property type="entry name" value="T_IF-3_C_sf"/>
</dbReference>
<evidence type="ECO:0000256" key="1">
    <source>
        <dbReference type="ARBA" id="ARBA00005439"/>
    </source>
</evidence>
<organism evidence="7 8">
    <name type="scientific">Candidatus Colwellbacteria bacterium RIFCSPHIGHO2_02_FULL_43_15</name>
    <dbReference type="NCBI Taxonomy" id="1797686"/>
    <lineage>
        <taxon>Bacteria</taxon>
        <taxon>Candidatus Colwelliibacteriota</taxon>
    </lineage>
</organism>
<feature type="domain" description="Translation initiation factor 3 C-terminal" evidence="5">
    <location>
        <begin position="93"/>
        <end position="175"/>
    </location>
</feature>
<protein>
    <recommendedName>
        <fullName evidence="4">Translation initiation factor IF-3</fullName>
    </recommendedName>
</protein>
<reference evidence="7 8" key="1">
    <citation type="journal article" date="2016" name="Nat. Commun.">
        <title>Thousands of microbial genomes shed light on interconnected biogeochemical processes in an aquifer system.</title>
        <authorList>
            <person name="Anantharaman K."/>
            <person name="Brown C.T."/>
            <person name="Hug L.A."/>
            <person name="Sharon I."/>
            <person name="Castelle C.J."/>
            <person name="Probst A.J."/>
            <person name="Thomas B.C."/>
            <person name="Singh A."/>
            <person name="Wilkins M.J."/>
            <person name="Karaoz U."/>
            <person name="Brodie E.L."/>
            <person name="Williams K.H."/>
            <person name="Hubbard S.S."/>
            <person name="Banfield J.F."/>
        </authorList>
    </citation>
    <scope>NUCLEOTIDE SEQUENCE [LARGE SCALE GENOMIC DNA]</scope>
</reference>
<keyword evidence="2 7" id="KW-0396">Initiation factor</keyword>
<evidence type="ECO:0000256" key="2">
    <source>
        <dbReference type="ARBA" id="ARBA00022540"/>
    </source>
</evidence>
<evidence type="ECO:0000259" key="6">
    <source>
        <dbReference type="Pfam" id="PF05198"/>
    </source>
</evidence>
<dbReference type="AlphaFoldDB" id="A0A1G1Z3A5"/>
<dbReference type="Proteomes" id="UP000178651">
    <property type="component" value="Unassembled WGS sequence"/>
</dbReference>
<evidence type="ECO:0000313" key="8">
    <source>
        <dbReference type="Proteomes" id="UP000178651"/>
    </source>
</evidence>
<proteinExistence type="inferred from homology"/>
<dbReference type="NCBIfam" id="TIGR00168">
    <property type="entry name" value="infC"/>
    <property type="match status" value="1"/>
</dbReference>
<comment type="similarity">
    <text evidence="1">Belongs to the IF-3 family.</text>
</comment>
<dbReference type="InterPro" id="IPR019814">
    <property type="entry name" value="Translation_initiation_fac_3_N"/>
</dbReference>
<dbReference type="InterPro" id="IPR036787">
    <property type="entry name" value="T_IF-3_N_sf"/>
</dbReference>
<evidence type="ECO:0000259" key="5">
    <source>
        <dbReference type="Pfam" id="PF00707"/>
    </source>
</evidence>
<dbReference type="GO" id="GO:0005737">
    <property type="term" value="C:cytoplasm"/>
    <property type="evidence" value="ECO:0007669"/>
    <property type="project" value="UniProtKB-ARBA"/>
</dbReference>
<dbReference type="InterPro" id="IPR001288">
    <property type="entry name" value="Translation_initiation_fac_3"/>
</dbReference>
<dbReference type="InterPro" id="IPR019815">
    <property type="entry name" value="Translation_initiation_fac_3_C"/>
</dbReference>
<dbReference type="Gene3D" id="3.10.20.80">
    <property type="entry name" value="Translation initiation factor 3 (IF-3), N-terminal domain"/>
    <property type="match status" value="1"/>
</dbReference>
<gene>
    <name evidence="7" type="ORF">A3D47_00165</name>
</gene>
<accession>A0A1G1Z3A5</accession>
<dbReference type="SUPFAM" id="SSF54364">
    <property type="entry name" value="Translation initiation factor IF3, N-terminal domain"/>
    <property type="match status" value="1"/>
</dbReference>
<dbReference type="EMBL" id="MHIU01000001">
    <property type="protein sequence ID" value="OGY58177.1"/>
    <property type="molecule type" value="Genomic_DNA"/>
</dbReference>
<dbReference type="Gene3D" id="3.30.110.10">
    <property type="entry name" value="Translation initiation factor 3 (IF-3), C-terminal domain"/>
    <property type="match status" value="1"/>
</dbReference>
<evidence type="ECO:0000256" key="4">
    <source>
        <dbReference type="NCBIfam" id="TIGR00168"/>
    </source>
</evidence>
<sequence length="176" mass="20009">MQSLGYYSRIQGFRINKEITARELRVLDEQGGNLGVMSLENALAEAATKGLDLILITQNVNPPIAKITSFDKFRYEKEKEFKKQRLAQKTLGMKQVQISLKEAKNDLMTKVRRLEGFLEDGHNVEIVMTLFGREKGMKDYARVRLQEFLGMITIPYTLNQGIKDAGRGLNAQVAKK</sequence>
<dbReference type="GO" id="GO:0003743">
    <property type="term" value="F:translation initiation factor activity"/>
    <property type="evidence" value="ECO:0007669"/>
    <property type="project" value="UniProtKB-UniRule"/>
</dbReference>
<comment type="caution">
    <text evidence="7">The sequence shown here is derived from an EMBL/GenBank/DDBJ whole genome shotgun (WGS) entry which is preliminary data.</text>
</comment>
<keyword evidence="3" id="KW-0648">Protein biosynthesis</keyword>
<evidence type="ECO:0000313" key="7">
    <source>
        <dbReference type="EMBL" id="OGY58177.1"/>
    </source>
</evidence>
<dbReference type="Pfam" id="PF05198">
    <property type="entry name" value="IF3_N"/>
    <property type="match status" value="1"/>
</dbReference>
<dbReference type="GO" id="GO:0043022">
    <property type="term" value="F:ribosome binding"/>
    <property type="evidence" value="ECO:0007669"/>
    <property type="project" value="TreeGrafter"/>
</dbReference>
<name>A0A1G1Z3A5_9BACT</name>
<dbReference type="Pfam" id="PF00707">
    <property type="entry name" value="IF3_C"/>
    <property type="match status" value="1"/>
</dbReference>
<dbReference type="SUPFAM" id="SSF55200">
    <property type="entry name" value="Translation initiation factor IF3, C-terminal domain"/>
    <property type="match status" value="1"/>
</dbReference>
<dbReference type="GO" id="GO:0032790">
    <property type="term" value="P:ribosome disassembly"/>
    <property type="evidence" value="ECO:0007669"/>
    <property type="project" value="TreeGrafter"/>
</dbReference>
<dbReference type="PANTHER" id="PTHR10938">
    <property type="entry name" value="TRANSLATION INITIATION FACTOR IF-3"/>
    <property type="match status" value="1"/>
</dbReference>
<feature type="domain" description="Translation initiation factor 3 N-terminal" evidence="6">
    <location>
        <begin position="15"/>
        <end position="83"/>
    </location>
</feature>